<dbReference type="InterPro" id="IPR029034">
    <property type="entry name" value="Cystine-knot_cytokine"/>
</dbReference>
<dbReference type="PANTHER" id="PTHR23199:SF12">
    <property type="entry name" value="NEUROTROPHIN 1-RELATED"/>
    <property type="match status" value="1"/>
</dbReference>
<evidence type="ECO:0000256" key="4">
    <source>
        <dbReference type="SAM" id="MobiDB-lite"/>
    </source>
</evidence>
<dbReference type="OrthoDB" id="6359065at2759"/>
<dbReference type="Gene3D" id="2.10.90.10">
    <property type="entry name" value="Cystine-knot cytokines"/>
    <property type="match status" value="1"/>
</dbReference>
<feature type="compositionally biased region" description="Pro residues" evidence="4">
    <location>
        <begin position="1"/>
        <end position="72"/>
    </location>
</feature>
<name>A0A1V9Y3N2_9ACAR</name>
<feature type="non-terminal residue" evidence="6">
    <location>
        <position position="1"/>
    </location>
</feature>
<dbReference type="Pfam" id="PF16077">
    <property type="entry name" value="Spaetzle"/>
    <property type="match status" value="1"/>
</dbReference>
<feature type="compositionally biased region" description="Pro residues" evidence="4">
    <location>
        <begin position="216"/>
        <end position="236"/>
    </location>
</feature>
<dbReference type="GO" id="GO:0045087">
    <property type="term" value="P:innate immune response"/>
    <property type="evidence" value="ECO:0007669"/>
    <property type="project" value="TreeGrafter"/>
</dbReference>
<dbReference type="InterPro" id="IPR052444">
    <property type="entry name" value="Spz/Toll_ligand-like"/>
</dbReference>
<sequence>PPARPRPNYEPPAPNSPPTPLVPRPPSPPPAPRPPSPPPAPRLPLPPAAPRPPPPPAPRPQPTPIPTVPPRRPINNYQPPAPQPVSVPAPPVPQRRPQLQPTIPPTQPQPNYDPAPQPAPAPRPQPLPTVAPQRPQPNYEPALRPAPAPVPVPTIPPRRPQPNYEPPRPAPRPAPIAASHLPQSQNQPEEAIRRVPFEPTRAPRPVSGPALAPAPALRPRPVPSPRPRPTPAPAPTPRRVRPGYKPGEQVSPPQPEYLPQDEQAPGRLPAPLPYPIPATGISTRERSVMGPPFTRRPRPRTTIASDISSFVADVDDKISSTEELTLTRRRRRRRPTTTVPTVTLKSSEPPVTESTIVQKSNRTEPALGIAVKVTRLDRSLFDGSVPPCKVKGRNFCVLTNDYPMDVVSRVVDENIHKVKVLYKELHTVADPALFHQHRENPEAGRGDFACDTEVEELQVGWAREAVSKEWMLVVNTDYFPQMVHVEKCMHPRAPCKAIDALFESTCQQRFSLHRLIAFRPSDPESSPVVSLFKFPAGCSCRIARRGSRLSRKTT</sequence>
<dbReference type="InterPro" id="IPR032104">
    <property type="entry name" value="Spaetzle"/>
</dbReference>
<dbReference type="AlphaFoldDB" id="A0A1V9Y3N2"/>
<proteinExistence type="predicted"/>
<keyword evidence="3" id="KW-0325">Glycoprotein</keyword>
<keyword evidence="1" id="KW-0732">Signal</keyword>
<feature type="compositionally biased region" description="Pro residues" evidence="4">
    <location>
        <begin position="144"/>
        <end position="174"/>
    </location>
</feature>
<feature type="domain" description="Spaetzle" evidence="5">
    <location>
        <begin position="448"/>
        <end position="542"/>
    </location>
</feature>
<keyword evidence="7" id="KW-1185">Reference proteome</keyword>
<evidence type="ECO:0000313" key="7">
    <source>
        <dbReference type="Proteomes" id="UP000192247"/>
    </source>
</evidence>
<gene>
    <name evidence="6" type="ORF">BIW11_05132</name>
</gene>
<accession>A0A1V9Y3N2</accession>
<reference evidence="6 7" key="1">
    <citation type="journal article" date="2017" name="Gigascience">
        <title>Draft genome of the honey bee ectoparasitic mite, Tropilaelaps mercedesae, is shaped by the parasitic life history.</title>
        <authorList>
            <person name="Dong X."/>
            <person name="Armstrong S.D."/>
            <person name="Xia D."/>
            <person name="Makepeace B.L."/>
            <person name="Darby A.C."/>
            <person name="Kadowaki T."/>
        </authorList>
    </citation>
    <scope>NUCLEOTIDE SEQUENCE [LARGE SCALE GENOMIC DNA]</scope>
    <source>
        <strain evidence="6">Wuxi-XJTLU</strain>
    </source>
</reference>
<evidence type="ECO:0000256" key="2">
    <source>
        <dbReference type="ARBA" id="ARBA00023157"/>
    </source>
</evidence>
<evidence type="ECO:0000256" key="1">
    <source>
        <dbReference type="ARBA" id="ARBA00022729"/>
    </source>
</evidence>
<feature type="compositionally biased region" description="Pro residues" evidence="4">
    <location>
        <begin position="102"/>
        <end position="129"/>
    </location>
</feature>
<dbReference type="SUPFAM" id="SSF57501">
    <property type="entry name" value="Cystine-knot cytokines"/>
    <property type="match status" value="1"/>
</dbReference>
<dbReference type="PRINTS" id="PR01217">
    <property type="entry name" value="PRICHEXTENSN"/>
</dbReference>
<evidence type="ECO:0000256" key="3">
    <source>
        <dbReference type="ARBA" id="ARBA00023180"/>
    </source>
</evidence>
<dbReference type="GO" id="GO:0021556">
    <property type="term" value="P:central nervous system formation"/>
    <property type="evidence" value="ECO:0007669"/>
    <property type="project" value="TreeGrafter"/>
</dbReference>
<feature type="region of interest" description="Disordered" evidence="4">
    <location>
        <begin position="1"/>
        <end position="300"/>
    </location>
</feature>
<dbReference type="GO" id="GO:0005121">
    <property type="term" value="F:Toll binding"/>
    <property type="evidence" value="ECO:0007669"/>
    <property type="project" value="TreeGrafter"/>
</dbReference>
<dbReference type="STRING" id="418985.A0A1V9Y3N2"/>
<dbReference type="GO" id="GO:0005615">
    <property type="term" value="C:extracellular space"/>
    <property type="evidence" value="ECO:0007669"/>
    <property type="project" value="UniProtKB-ARBA"/>
</dbReference>
<comment type="caution">
    <text evidence="6">The sequence shown here is derived from an EMBL/GenBank/DDBJ whole genome shotgun (WGS) entry which is preliminary data.</text>
</comment>
<dbReference type="GO" id="GO:0008083">
    <property type="term" value="F:growth factor activity"/>
    <property type="evidence" value="ECO:0007669"/>
    <property type="project" value="TreeGrafter"/>
</dbReference>
<feature type="compositionally biased region" description="Pro residues" evidence="4">
    <location>
        <begin position="79"/>
        <end position="94"/>
    </location>
</feature>
<dbReference type="EMBL" id="MNPL01000110">
    <property type="protein sequence ID" value="OQR80330.1"/>
    <property type="molecule type" value="Genomic_DNA"/>
</dbReference>
<dbReference type="PANTHER" id="PTHR23199">
    <property type="entry name" value="NEUROTROPHIN 1-RELATED"/>
    <property type="match status" value="1"/>
</dbReference>
<evidence type="ECO:0000259" key="5">
    <source>
        <dbReference type="Pfam" id="PF16077"/>
    </source>
</evidence>
<protein>
    <recommendedName>
        <fullName evidence="5">Spaetzle domain-containing protein</fullName>
    </recommendedName>
</protein>
<dbReference type="InParanoid" id="A0A1V9Y3N2"/>
<dbReference type="Proteomes" id="UP000192247">
    <property type="component" value="Unassembled WGS sequence"/>
</dbReference>
<keyword evidence="2" id="KW-1015">Disulfide bond</keyword>
<evidence type="ECO:0000313" key="6">
    <source>
        <dbReference type="EMBL" id="OQR80330.1"/>
    </source>
</evidence>
<organism evidence="6 7">
    <name type="scientific">Tropilaelaps mercedesae</name>
    <dbReference type="NCBI Taxonomy" id="418985"/>
    <lineage>
        <taxon>Eukaryota</taxon>
        <taxon>Metazoa</taxon>
        <taxon>Ecdysozoa</taxon>
        <taxon>Arthropoda</taxon>
        <taxon>Chelicerata</taxon>
        <taxon>Arachnida</taxon>
        <taxon>Acari</taxon>
        <taxon>Parasitiformes</taxon>
        <taxon>Mesostigmata</taxon>
        <taxon>Gamasina</taxon>
        <taxon>Dermanyssoidea</taxon>
        <taxon>Laelapidae</taxon>
        <taxon>Tropilaelaps</taxon>
    </lineage>
</organism>
<feature type="compositionally biased region" description="Low complexity" evidence="4">
    <location>
        <begin position="205"/>
        <end position="215"/>
    </location>
</feature>
<feature type="region of interest" description="Disordered" evidence="4">
    <location>
        <begin position="329"/>
        <end position="353"/>
    </location>
</feature>